<gene>
    <name evidence="9" type="ORF">PVN32_26970</name>
    <name evidence="10" type="ORF">PVN32_26985</name>
</gene>
<reference evidence="9" key="1">
    <citation type="submission" date="2022-12" db="EMBL/GenBank/DDBJ databases">
        <title>Draft Genome Sequences of Bacillus licheniformis and Bacillus paralicheniformis strains isolated from Irish skim milk powders.</title>
        <authorList>
            <person name="Lourenco A."/>
            <person name="Li F."/>
            <person name="Geraldine D."/>
            <person name="Tobin J.T."/>
            <person name="Butler F."/>
            <person name="Jordan K."/>
            <person name="Obrien T."/>
        </authorList>
    </citation>
    <scope>NUCLEOTIDE SEQUENCE</scope>
    <source>
        <strain evidence="9">3370</strain>
    </source>
</reference>
<evidence type="ECO:0000256" key="3">
    <source>
        <dbReference type="ARBA" id="ARBA00022598"/>
    </source>
</evidence>
<protein>
    <recommendedName>
        <fullName evidence="2">glycine--tRNA ligase</fullName>
        <ecNumber evidence="2">6.1.1.14</ecNumber>
    </recommendedName>
</protein>
<dbReference type="Proteomes" id="UP001216709">
    <property type="component" value="Unassembled WGS sequence"/>
</dbReference>
<keyword evidence="7" id="KW-0030">Aminoacyl-tRNA synthetase</keyword>
<dbReference type="EC" id="6.1.1.14" evidence="2"/>
<keyword evidence="5" id="KW-0067">ATP-binding</keyword>
<comment type="caution">
    <text evidence="9">The sequence shown here is derived from an EMBL/GenBank/DDBJ whole genome shotgun (WGS) entry which is preliminary data.</text>
</comment>
<dbReference type="RefSeq" id="WP_274686222.1">
    <property type="nucleotide sequence ID" value="NZ_JARAFO010000736.1"/>
</dbReference>
<dbReference type="Pfam" id="PF02092">
    <property type="entry name" value="tRNA_synt_2f"/>
    <property type="match status" value="1"/>
</dbReference>
<keyword evidence="4" id="KW-0547">Nucleotide-binding</keyword>
<keyword evidence="6" id="KW-0648">Protein biosynthesis</keyword>
<evidence type="ECO:0000256" key="2">
    <source>
        <dbReference type="ARBA" id="ARBA00012829"/>
    </source>
</evidence>
<dbReference type="InterPro" id="IPR015944">
    <property type="entry name" value="Gly-tRNA-synth_bsu"/>
</dbReference>
<evidence type="ECO:0000256" key="6">
    <source>
        <dbReference type="ARBA" id="ARBA00022917"/>
    </source>
</evidence>
<dbReference type="GO" id="GO:0005524">
    <property type="term" value="F:ATP binding"/>
    <property type="evidence" value="ECO:0007669"/>
    <property type="project" value="UniProtKB-KW"/>
</dbReference>
<feature type="non-terminal residue" evidence="9">
    <location>
        <position position="101"/>
    </location>
</feature>
<dbReference type="PANTHER" id="PTHR30075">
    <property type="entry name" value="GLYCYL-TRNA SYNTHETASE"/>
    <property type="match status" value="1"/>
</dbReference>
<evidence type="ECO:0000256" key="1">
    <source>
        <dbReference type="ARBA" id="ARBA00008226"/>
    </source>
</evidence>
<evidence type="ECO:0000256" key="5">
    <source>
        <dbReference type="ARBA" id="ARBA00022840"/>
    </source>
</evidence>
<dbReference type="EMBL" id="JARAFO010000736">
    <property type="protein sequence ID" value="MDE1455738.1"/>
    <property type="molecule type" value="Genomic_DNA"/>
</dbReference>
<comment type="similarity">
    <text evidence="1">Belongs to the class-II aminoacyl-tRNA synthetase family.</text>
</comment>
<dbReference type="GO" id="GO:0004820">
    <property type="term" value="F:glycine-tRNA ligase activity"/>
    <property type="evidence" value="ECO:0007669"/>
    <property type="project" value="UniProtKB-EC"/>
</dbReference>
<dbReference type="PANTHER" id="PTHR30075:SF2">
    <property type="entry name" value="GLYCINE--TRNA LIGASE, CHLOROPLASTIC_MITOCHONDRIAL 2"/>
    <property type="match status" value="1"/>
</dbReference>
<dbReference type="AlphaFoldDB" id="A0AAW6KNI0"/>
<feature type="non-terminal residue" evidence="9">
    <location>
        <position position="1"/>
    </location>
</feature>
<accession>A0AAW6KNI0</accession>
<name>A0AAW6KNI0_9BACI</name>
<evidence type="ECO:0000256" key="7">
    <source>
        <dbReference type="ARBA" id="ARBA00023146"/>
    </source>
</evidence>
<organism evidence="9 11">
    <name type="scientific">Bacillus paralicheniformis</name>
    <dbReference type="NCBI Taxonomy" id="1648923"/>
    <lineage>
        <taxon>Bacteria</taxon>
        <taxon>Bacillati</taxon>
        <taxon>Bacillota</taxon>
        <taxon>Bacilli</taxon>
        <taxon>Bacillales</taxon>
        <taxon>Bacillaceae</taxon>
        <taxon>Bacillus</taxon>
    </lineage>
</organism>
<evidence type="ECO:0000256" key="4">
    <source>
        <dbReference type="ARBA" id="ARBA00022741"/>
    </source>
</evidence>
<comment type="catalytic activity">
    <reaction evidence="8">
        <text>tRNA(Gly) + glycine + ATP = glycyl-tRNA(Gly) + AMP + diphosphate</text>
        <dbReference type="Rhea" id="RHEA:16013"/>
        <dbReference type="Rhea" id="RHEA-COMP:9664"/>
        <dbReference type="Rhea" id="RHEA-COMP:9683"/>
        <dbReference type="ChEBI" id="CHEBI:30616"/>
        <dbReference type="ChEBI" id="CHEBI:33019"/>
        <dbReference type="ChEBI" id="CHEBI:57305"/>
        <dbReference type="ChEBI" id="CHEBI:78442"/>
        <dbReference type="ChEBI" id="CHEBI:78522"/>
        <dbReference type="ChEBI" id="CHEBI:456215"/>
        <dbReference type="EC" id="6.1.1.14"/>
    </reaction>
</comment>
<proteinExistence type="inferred from homology"/>
<evidence type="ECO:0000256" key="8">
    <source>
        <dbReference type="ARBA" id="ARBA00047937"/>
    </source>
</evidence>
<evidence type="ECO:0000313" key="10">
    <source>
        <dbReference type="EMBL" id="MDE1455741.1"/>
    </source>
</evidence>
<dbReference type="GO" id="GO:0006426">
    <property type="term" value="P:glycyl-tRNA aminoacylation"/>
    <property type="evidence" value="ECO:0007669"/>
    <property type="project" value="InterPro"/>
</dbReference>
<evidence type="ECO:0000313" key="9">
    <source>
        <dbReference type="EMBL" id="MDE1455738.1"/>
    </source>
</evidence>
<dbReference type="GO" id="GO:0005829">
    <property type="term" value="C:cytosol"/>
    <property type="evidence" value="ECO:0007669"/>
    <property type="project" value="TreeGrafter"/>
</dbReference>
<keyword evidence="3 9" id="KW-0436">Ligase</keyword>
<evidence type="ECO:0000313" key="11">
    <source>
        <dbReference type="Proteomes" id="UP001216709"/>
    </source>
</evidence>
<dbReference type="EMBL" id="JARAFO010000739">
    <property type="protein sequence ID" value="MDE1455741.1"/>
    <property type="molecule type" value="Genomic_DNA"/>
</dbReference>
<sequence>LFGSEVVPFSVAHVETGRTTQGHRFLGKAASLSAPSEYEAALESQFVIADPDKRKQLIVKQLDELAAEKSWDIPRDEDLLDEVTHLVEYPTVLSGSYEEEF</sequence>
<dbReference type="InterPro" id="IPR006194">
    <property type="entry name" value="Gly-tRNA-synth_heterodimer"/>
</dbReference>